<feature type="compositionally biased region" description="Basic and acidic residues" evidence="1">
    <location>
        <begin position="377"/>
        <end position="390"/>
    </location>
</feature>
<accession>A0AAD3H0Y3</accession>
<evidence type="ECO:0000256" key="1">
    <source>
        <dbReference type="SAM" id="MobiDB-lite"/>
    </source>
</evidence>
<feature type="region of interest" description="Disordered" evidence="1">
    <location>
        <begin position="369"/>
        <end position="561"/>
    </location>
</feature>
<feature type="region of interest" description="Disordered" evidence="1">
    <location>
        <begin position="575"/>
        <end position="636"/>
    </location>
</feature>
<comment type="caution">
    <text evidence="3">The sequence shown here is derived from an EMBL/GenBank/DDBJ whole genome shotgun (WGS) entry which is preliminary data.</text>
</comment>
<feature type="region of interest" description="Disordered" evidence="1">
    <location>
        <begin position="665"/>
        <end position="914"/>
    </location>
</feature>
<feature type="compositionally biased region" description="Basic and acidic residues" evidence="1">
    <location>
        <begin position="397"/>
        <end position="414"/>
    </location>
</feature>
<feature type="region of interest" description="Disordered" evidence="1">
    <location>
        <begin position="127"/>
        <end position="243"/>
    </location>
</feature>
<dbReference type="AlphaFoldDB" id="A0AAD3H0Y3"/>
<keyword evidence="4" id="KW-1185">Reference proteome</keyword>
<feature type="compositionally biased region" description="Low complexity" evidence="1">
    <location>
        <begin position="91"/>
        <end position="104"/>
    </location>
</feature>
<feature type="compositionally biased region" description="Polar residues" evidence="1">
    <location>
        <begin position="546"/>
        <end position="561"/>
    </location>
</feature>
<feature type="compositionally biased region" description="Polar residues" evidence="1">
    <location>
        <begin position="575"/>
        <end position="593"/>
    </location>
</feature>
<evidence type="ECO:0000313" key="3">
    <source>
        <dbReference type="EMBL" id="GFH46607.1"/>
    </source>
</evidence>
<dbReference type="Proteomes" id="UP001054902">
    <property type="component" value="Unassembled WGS sequence"/>
</dbReference>
<feature type="compositionally biased region" description="Low complexity" evidence="1">
    <location>
        <begin position="291"/>
        <end position="312"/>
    </location>
</feature>
<keyword evidence="2" id="KW-0732">Signal</keyword>
<evidence type="ECO:0000256" key="2">
    <source>
        <dbReference type="SAM" id="SignalP"/>
    </source>
</evidence>
<feature type="region of interest" description="Disordered" evidence="1">
    <location>
        <begin position="84"/>
        <end position="107"/>
    </location>
</feature>
<dbReference type="EMBL" id="BLLK01000022">
    <property type="protein sequence ID" value="GFH46607.1"/>
    <property type="molecule type" value="Genomic_DNA"/>
</dbReference>
<gene>
    <name evidence="3" type="ORF">CTEN210_03081</name>
</gene>
<feature type="chain" id="PRO_5042135255" evidence="2">
    <location>
        <begin position="21"/>
        <end position="914"/>
    </location>
</feature>
<feature type="compositionally biased region" description="Polar residues" evidence="1">
    <location>
        <begin position="901"/>
        <end position="914"/>
    </location>
</feature>
<protein>
    <submittedName>
        <fullName evidence="3">Uncharacterized protein</fullName>
    </submittedName>
</protein>
<feature type="compositionally biased region" description="Basic and acidic residues" evidence="1">
    <location>
        <begin position="616"/>
        <end position="632"/>
    </location>
</feature>
<feature type="compositionally biased region" description="Basic and acidic residues" evidence="1">
    <location>
        <begin position="430"/>
        <end position="441"/>
    </location>
</feature>
<feature type="compositionally biased region" description="Basic and acidic residues" evidence="1">
    <location>
        <begin position="888"/>
        <end position="900"/>
    </location>
</feature>
<name>A0AAD3H0Y3_9STRA</name>
<feature type="signal peptide" evidence="2">
    <location>
        <begin position="1"/>
        <end position="20"/>
    </location>
</feature>
<feature type="region of interest" description="Disordered" evidence="1">
    <location>
        <begin position="261"/>
        <end position="330"/>
    </location>
</feature>
<reference evidence="3 4" key="1">
    <citation type="journal article" date="2021" name="Sci. Rep.">
        <title>The genome of the diatom Chaetoceros tenuissimus carries an ancient integrated fragment of an extant virus.</title>
        <authorList>
            <person name="Hongo Y."/>
            <person name="Kimura K."/>
            <person name="Takaki Y."/>
            <person name="Yoshida Y."/>
            <person name="Baba S."/>
            <person name="Kobayashi G."/>
            <person name="Nagasaki K."/>
            <person name="Hano T."/>
            <person name="Tomaru Y."/>
        </authorList>
    </citation>
    <scope>NUCLEOTIDE SEQUENCE [LARGE SCALE GENOMIC DNA]</scope>
    <source>
        <strain evidence="3 4">NIES-3715</strain>
    </source>
</reference>
<sequence>MQLKLSLVLLLADLSRGVDAFLPSGERLSKATYNNLVETAVDVTRLQVEGRVPSGLKPQTKLYMSSEGNYEDENPYTSPEFLRENGFGEVSGYNDGSNSGNNSSGDRERLLKKWIGKKLNELTKKNSGVSENTYTQGTSSQSYNTADPYQQGVGQVQDTSNYNSMNSYQQDMSQATGSYYNSNNSDPSQPTMTQSADASYHTSNQQDMSQATGALYSSGNNSDPYQQTFNTSTSDPYQPTMTQSADASYYTSNQQDMSQATGASYYSGDNSGQQGITQASGVSSYYNPNPAADTYQQDTTQQSATESQSTQQFVAYNPNDPSHREKVGQQQEEVKKVKKGVAYDPKNPEHIKKGIRTPLNENVRSTPYQHATLPVDPTKKRNKENEKEKTWVAYDPKNPEHIEKGRRKLPENEVRGTTYKPSAIPYNDTTESKQSKNDNVSEKTWVAYDPSNPVHVEKGRRKTPDNEVRGKTYKPSTIPYNHADKERGGRPYVPTKKKDDDKKPKKKYVAYDPSNPAHVERGTRKLPENQTRGASFKKARKDDTSFKPNNTSQSQSFEGMRQQLQTEWNNQLNAANRRTTKLSGVSDYTTPNSDRVGGHGTFQPKKGGVLYNPKDNTLREKAGLPPLEEKPKSKGIPYKAIVEGQVGDKSALGLDKEQMQNKWNKKILNSDDEKRNKISVVSDYTTPNEDRVSGYAPQEKKKSGVLYNPQDPVLREKAGLPPLEGPKKKSGVLYNPQDPELRKKAGLPPVEEGPKKKSGVLYNPQDPTLREKAGLPPVEEGPKKNLIPYNPQDPELRKKAGLPPVEEGPKKNLIPYNPQDPTLREKAGLPPVEEGPKKNLIPYNPQDPTLREKAGLPPLAPKQQSRGVPYNPKIHKDFAGRELGPSPDPHRQIIDFDNKNKQNQFKWPSQKKNN</sequence>
<feature type="compositionally biased region" description="Basic and acidic residues" evidence="1">
    <location>
        <begin position="518"/>
        <end position="527"/>
    </location>
</feature>
<evidence type="ECO:0000313" key="4">
    <source>
        <dbReference type="Proteomes" id="UP001054902"/>
    </source>
</evidence>
<feature type="compositionally biased region" description="Basic and acidic residues" evidence="1">
    <location>
        <begin position="321"/>
        <end position="330"/>
    </location>
</feature>
<feature type="compositionally biased region" description="Polar residues" evidence="1">
    <location>
        <begin position="261"/>
        <end position="287"/>
    </location>
</feature>
<organism evidence="3 4">
    <name type="scientific">Chaetoceros tenuissimus</name>
    <dbReference type="NCBI Taxonomy" id="426638"/>
    <lineage>
        <taxon>Eukaryota</taxon>
        <taxon>Sar</taxon>
        <taxon>Stramenopiles</taxon>
        <taxon>Ochrophyta</taxon>
        <taxon>Bacillariophyta</taxon>
        <taxon>Coscinodiscophyceae</taxon>
        <taxon>Chaetocerotophycidae</taxon>
        <taxon>Chaetocerotales</taxon>
        <taxon>Chaetocerotaceae</taxon>
        <taxon>Chaetoceros</taxon>
    </lineage>
</organism>
<proteinExistence type="predicted"/>
<feature type="compositionally biased region" description="Basic and acidic residues" evidence="1">
    <location>
        <begin position="688"/>
        <end position="702"/>
    </location>
</feature>